<keyword evidence="2" id="KW-1185">Reference proteome</keyword>
<organism evidence="1 2">
    <name type="scientific">Quillaja saponaria</name>
    <name type="common">Soap bark tree</name>
    <dbReference type="NCBI Taxonomy" id="32244"/>
    <lineage>
        <taxon>Eukaryota</taxon>
        <taxon>Viridiplantae</taxon>
        <taxon>Streptophyta</taxon>
        <taxon>Embryophyta</taxon>
        <taxon>Tracheophyta</taxon>
        <taxon>Spermatophyta</taxon>
        <taxon>Magnoliopsida</taxon>
        <taxon>eudicotyledons</taxon>
        <taxon>Gunneridae</taxon>
        <taxon>Pentapetalae</taxon>
        <taxon>rosids</taxon>
        <taxon>fabids</taxon>
        <taxon>Fabales</taxon>
        <taxon>Quillajaceae</taxon>
        <taxon>Quillaja</taxon>
    </lineage>
</organism>
<dbReference type="Proteomes" id="UP001163823">
    <property type="component" value="Chromosome 8"/>
</dbReference>
<proteinExistence type="predicted"/>
<reference evidence="1" key="1">
    <citation type="journal article" date="2023" name="Science">
        <title>Elucidation of the pathway for biosynthesis of saponin adjuvants from the soapbark tree.</title>
        <authorList>
            <person name="Reed J."/>
            <person name="Orme A."/>
            <person name="El-Demerdash A."/>
            <person name="Owen C."/>
            <person name="Martin L.B.B."/>
            <person name="Misra R.C."/>
            <person name="Kikuchi S."/>
            <person name="Rejzek M."/>
            <person name="Martin A.C."/>
            <person name="Harkess A."/>
            <person name="Leebens-Mack J."/>
            <person name="Louveau T."/>
            <person name="Stephenson M.J."/>
            <person name="Osbourn A."/>
        </authorList>
    </citation>
    <scope>NUCLEOTIDE SEQUENCE</scope>
    <source>
        <strain evidence="1">S10</strain>
    </source>
</reference>
<sequence>MENFLQYYKRKKIDGPNWCAATDLTDLVDNNLFLLTVPRIKLMEEIRYWVTLPLTSGWMGKFSEEVVEVISGTDLLRRLDAYSYISAHHILRALGEKPVANKQGTAEVRVEHLAVAAACKEACLGQDLCHNVWTEENALNFLNLVDANSEILPESGFSERIQEVYDGVTTGFC</sequence>
<evidence type="ECO:0000313" key="2">
    <source>
        <dbReference type="Proteomes" id="UP001163823"/>
    </source>
</evidence>
<accession>A0AAD7PMW8</accession>
<dbReference type="EMBL" id="JARAOO010000008">
    <property type="protein sequence ID" value="KAJ7960540.1"/>
    <property type="molecule type" value="Genomic_DNA"/>
</dbReference>
<dbReference type="AlphaFoldDB" id="A0AAD7PMW8"/>
<protein>
    <submittedName>
        <fullName evidence="1">Uncharacterized protein</fullName>
    </submittedName>
</protein>
<name>A0AAD7PMW8_QUISA</name>
<comment type="caution">
    <text evidence="1">The sequence shown here is derived from an EMBL/GenBank/DDBJ whole genome shotgun (WGS) entry which is preliminary data.</text>
</comment>
<gene>
    <name evidence="1" type="ORF">O6P43_020967</name>
</gene>
<evidence type="ECO:0000313" key="1">
    <source>
        <dbReference type="EMBL" id="KAJ7960540.1"/>
    </source>
</evidence>
<dbReference type="KEGG" id="qsa:O6P43_020967"/>